<dbReference type="InterPro" id="IPR036188">
    <property type="entry name" value="FAD/NAD-bd_sf"/>
</dbReference>
<dbReference type="PANTHER" id="PTHR13847">
    <property type="entry name" value="SARCOSINE DEHYDROGENASE-RELATED"/>
    <property type="match status" value="1"/>
</dbReference>
<dbReference type="EMBL" id="BAAASR010000023">
    <property type="protein sequence ID" value="GAA2506035.1"/>
    <property type="molecule type" value="Genomic_DNA"/>
</dbReference>
<organism evidence="3 4">
    <name type="scientific">Streptomyces gobitricini</name>
    <dbReference type="NCBI Taxonomy" id="68211"/>
    <lineage>
        <taxon>Bacteria</taxon>
        <taxon>Bacillati</taxon>
        <taxon>Actinomycetota</taxon>
        <taxon>Actinomycetes</taxon>
        <taxon>Kitasatosporales</taxon>
        <taxon>Streptomycetaceae</taxon>
        <taxon>Streptomyces</taxon>
    </lineage>
</organism>
<protein>
    <recommendedName>
        <fullName evidence="2">FAD dependent oxidoreductase domain-containing protein</fullName>
    </recommendedName>
</protein>
<name>A0ABP5ZZH8_9ACTN</name>
<keyword evidence="4" id="KW-1185">Reference proteome</keyword>
<gene>
    <name evidence="3" type="ORF">GCM10010393_43590</name>
</gene>
<sequence length="528" mass="55451">MTLRKGIRPILRPEMIVERYSCPGYGRVDAPTHQAGVRVVGSEQLGVDVVVVGDGVLGRSIAYALATADGRPEVVLCGRTGPAASPAAGAMLGVLGEVTGATLAKPHSVLRLEMAVEAAGRWPSWREGVRLWAAAAATDGDGYGTGTFMLLNAVSARLDEKAFAAVRAAGDRYGLPVEDVEPGDVPGYRPLDNDRALRALYLPDEGFLDARRWLTTLDAALNALPNVTRTGDGRLSATAAGYNLHSVEGVVTAPVAVVAAGAWTTQVLAALDPGPHVMPVLSVAGTALTASAPAPLPAVLRTPNRAYACGLHTVPQADGTWYVGASAAPAMTPGAAATAGGLRSLLDSALGQLHHGLATSAVHRIHHGNRPIGLDGHPLLGPTTRPGLWVATGTHREGLHTSPLIAQELADAVLNARPSRWLAPWRPDRAPLTDWTAEEATREAADHHHALTAESRMRPPLTGSWPEALQHAYQHRLSEVYAAMPAGYVLPPDLAPLGYEHREAIAAVARSHLQRLPAQATAAQRYQP</sequence>
<evidence type="ECO:0000313" key="4">
    <source>
        <dbReference type="Proteomes" id="UP001499942"/>
    </source>
</evidence>
<dbReference type="Gene3D" id="3.30.9.10">
    <property type="entry name" value="D-Amino Acid Oxidase, subunit A, domain 2"/>
    <property type="match status" value="1"/>
</dbReference>
<dbReference type="SUPFAM" id="SSF51905">
    <property type="entry name" value="FAD/NAD(P)-binding domain"/>
    <property type="match status" value="1"/>
</dbReference>
<dbReference type="Pfam" id="PF01266">
    <property type="entry name" value="DAO"/>
    <property type="match status" value="1"/>
</dbReference>
<evidence type="ECO:0000313" key="3">
    <source>
        <dbReference type="EMBL" id="GAA2506035.1"/>
    </source>
</evidence>
<dbReference type="Proteomes" id="UP001499942">
    <property type="component" value="Unassembled WGS sequence"/>
</dbReference>
<dbReference type="PANTHER" id="PTHR13847:SF289">
    <property type="entry name" value="GLYCINE OXIDASE"/>
    <property type="match status" value="1"/>
</dbReference>
<comment type="caution">
    <text evidence="3">The sequence shown here is derived from an EMBL/GenBank/DDBJ whole genome shotgun (WGS) entry which is preliminary data.</text>
</comment>
<reference evidence="4" key="1">
    <citation type="journal article" date="2019" name="Int. J. Syst. Evol. Microbiol.">
        <title>The Global Catalogue of Microorganisms (GCM) 10K type strain sequencing project: providing services to taxonomists for standard genome sequencing and annotation.</title>
        <authorList>
            <consortium name="The Broad Institute Genomics Platform"/>
            <consortium name="The Broad Institute Genome Sequencing Center for Infectious Disease"/>
            <person name="Wu L."/>
            <person name="Ma J."/>
        </authorList>
    </citation>
    <scope>NUCLEOTIDE SEQUENCE [LARGE SCALE GENOMIC DNA]</scope>
    <source>
        <strain evidence="4">JCM 5062</strain>
    </source>
</reference>
<proteinExistence type="predicted"/>
<dbReference type="InterPro" id="IPR006076">
    <property type="entry name" value="FAD-dep_OxRdtase"/>
</dbReference>
<feature type="domain" description="FAD dependent oxidoreductase" evidence="2">
    <location>
        <begin position="48"/>
        <end position="411"/>
    </location>
</feature>
<evidence type="ECO:0000256" key="1">
    <source>
        <dbReference type="ARBA" id="ARBA00023002"/>
    </source>
</evidence>
<dbReference type="Gene3D" id="3.50.50.60">
    <property type="entry name" value="FAD/NAD(P)-binding domain"/>
    <property type="match status" value="1"/>
</dbReference>
<keyword evidence="1" id="KW-0560">Oxidoreductase</keyword>
<accession>A0ABP5ZZH8</accession>
<evidence type="ECO:0000259" key="2">
    <source>
        <dbReference type="Pfam" id="PF01266"/>
    </source>
</evidence>